<keyword evidence="1 2" id="KW-0694">RNA-binding</keyword>
<feature type="domain" description="RRM" evidence="4">
    <location>
        <begin position="195"/>
        <end position="273"/>
    </location>
</feature>
<evidence type="ECO:0000259" key="4">
    <source>
        <dbReference type="PROSITE" id="PS50102"/>
    </source>
</evidence>
<dbReference type="PANTHER" id="PTHR23236">
    <property type="entry name" value="EUKARYOTIC TRANSLATION INITIATION FACTOR 4B/4H"/>
    <property type="match status" value="1"/>
</dbReference>
<dbReference type="EMBL" id="CAXKWB010000311">
    <property type="protein sequence ID" value="CAL4060277.1"/>
    <property type="molecule type" value="Genomic_DNA"/>
</dbReference>
<dbReference type="Pfam" id="PF00076">
    <property type="entry name" value="RRM_1"/>
    <property type="match status" value="1"/>
</dbReference>
<name>A0AAV2PJ58_MEGNR</name>
<dbReference type="GO" id="GO:0042274">
    <property type="term" value="P:ribosomal small subunit biogenesis"/>
    <property type="evidence" value="ECO:0007669"/>
    <property type="project" value="TreeGrafter"/>
</dbReference>
<dbReference type="InterPro" id="IPR035979">
    <property type="entry name" value="RBD_domain_sf"/>
</dbReference>
<evidence type="ECO:0000313" key="6">
    <source>
        <dbReference type="Proteomes" id="UP001497623"/>
    </source>
</evidence>
<feature type="region of interest" description="Disordered" evidence="3">
    <location>
        <begin position="272"/>
        <end position="311"/>
    </location>
</feature>
<dbReference type="PANTHER" id="PTHR23236:SF51">
    <property type="entry name" value="NUCLEOLAR PROTEIN 6"/>
    <property type="match status" value="1"/>
</dbReference>
<evidence type="ECO:0000256" key="2">
    <source>
        <dbReference type="PROSITE-ProRule" id="PRU00176"/>
    </source>
</evidence>
<evidence type="ECO:0000313" key="5">
    <source>
        <dbReference type="EMBL" id="CAL4060277.1"/>
    </source>
</evidence>
<protein>
    <recommendedName>
        <fullName evidence="4">RRM domain-containing protein</fullName>
    </recommendedName>
</protein>
<keyword evidence="6" id="KW-1185">Reference proteome</keyword>
<dbReference type="PROSITE" id="PS50102">
    <property type="entry name" value="RRM"/>
    <property type="match status" value="1"/>
</dbReference>
<gene>
    <name evidence="5" type="ORF">MNOR_LOCUS1205</name>
</gene>
<dbReference type="Proteomes" id="UP001497623">
    <property type="component" value="Unassembled WGS sequence"/>
</dbReference>
<feature type="compositionally biased region" description="Acidic residues" evidence="3">
    <location>
        <begin position="164"/>
        <end position="178"/>
    </location>
</feature>
<feature type="compositionally biased region" description="Basic residues" evidence="3">
    <location>
        <begin position="86"/>
        <end position="104"/>
    </location>
</feature>
<dbReference type="AlphaFoldDB" id="A0AAV2PJ58"/>
<feature type="region of interest" description="Disordered" evidence="3">
    <location>
        <begin position="1"/>
        <end position="192"/>
    </location>
</feature>
<feature type="compositionally biased region" description="Basic and acidic residues" evidence="3">
    <location>
        <begin position="42"/>
        <end position="55"/>
    </location>
</feature>
<dbReference type="SUPFAM" id="SSF54928">
    <property type="entry name" value="RNA-binding domain, RBD"/>
    <property type="match status" value="1"/>
</dbReference>
<dbReference type="GO" id="GO:0005730">
    <property type="term" value="C:nucleolus"/>
    <property type="evidence" value="ECO:0007669"/>
    <property type="project" value="TreeGrafter"/>
</dbReference>
<feature type="compositionally biased region" description="Acidic residues" evidence="3">
    <location>
        <begin position="118"/>
        <end position="128"/>
    </location>
</feature>
<sequence>MKKQGKSAGSPRPNNVMKKSPGPNKNNLKDKNANKSPLKFLNDMKKSEKNVKPLVEKILGQGKVVKNPGNSPNKNKGKKGGEIVKNRKKFIKNNKNKNMNKSKKGMAPPVNPDKDNAVTEESEDEEMEEVNKSEDLETQASSPKKSNKKKLGLLAAKTENKENGDEDQNEENEKDDENVTSNTEKEGKGKRPKKFCLFVGNLPFDVTEEQVREHFKSVKDGLKAVRLMSDKKSGKGKGFGFIELLNSGAYTAAMKLHKRKMGERVIRVEYTTPGKSDNKSRKKFINNKTKKLLGQKKNKKGKGFNKKKGKK</sequence>
<dbReference type="InterPro" id="IPR012677">
    <property type="entry name" value="Nucleotide-bd_a/b_plait_sf"/>
</dbReference>
<dbReference type="InterPro" id="IPR000504">
    <property type="entry name" value="RRM_dom"/>
</dbReference>
<comment type="caution">
    <text evidence="5">The sequence shown here is derived from an EMBL/GenBank/DDBJ whole genome shotgun (WGS) entry which is preliminary data.</text>
</comment>
<evidence type="ECO:0000256" key="1">
    <source>
        <dbReference type="ARBA" id="ARBA00022884"/>
    </source>
</evidence>
<dbReference type="SMART" id="SM00360">
    <property type="entry name" value="RRM"/>
    <property type="match status" value="1"/>
</dbReference>
<proteinExistence type="predicted"/>
<accession>A0AAV2PJ58</accession>
<evidence type="ECO:0000256" key="3">
    <source>
        <dbReference type="SAM" id="MobiDB-lite"/>
    </source>
</evidence>
<organism evidence="5 6">
    <name type="scientific">Meganyctiphanes norvegica</name>
    <name type="common">Northern krill</name>
    <name type="synonym">Thysanopoda norvegica</name>
    <dbReference type="NCBI Taxonomy" id="48144"/>
    <lineage>
        <taxon>Eukaryota</taxon>
        <taxon>Metazoa</taxon>
        <taxon>Ecdysozoa</taxon>
        <taxon>Arthropoda</taxon>
        <taxon>Crustacea</taxon>
        <taxon>Multicrustacea</taxon>
        <taxon>Malacostraca</taxon>
        <taxon>Eumalacostraca</taxon>
        <taxon>Eucarida</taxon>
        <taxon>Euphausiacea</taxon>
        <taxon>Euphausiidae</taxon>
        <taxon>Meganyctiphanes</taxon>
    </lineage>
</organism>
<feature type="compositionally biased region" description="Basic residues" evidence="3">
    <location>
        <begin position="280"/>
        <end position="311"/>
    </location>
</feature>
<dbReference type="GO" id="GO:0019843">
    <property type="term" value="F:rRNA binding"/>
    <property type="evidence" value="ECO:0007669"/>
    <property type="project" value="TreeGrafter"/>
</dbReference>
<dbReference type="Gene3D" id="3.30.70.330">
    <property type="match status" value="1"/>
</dbReference>
<reference evidence="5 6" key="1">
    <citation type="submission" date="2024-05" db="EMBL/GenBank/DDBJ databases">
        <authorList>
            <person name="Wallberg A."/>
        </authorList>
    </citation>
    <scope>NUCLEOTIDE SEQUENCE [LARGE SCALE GENOMIC DNA]</scope>
</reference>
<feature type="compositionally biased region" description="Low complexity" evidence="3">
    <location>
        <begin position="63"/>
        <end position="74"/>
    </location>
</feature>